<feature type="transmembrane region" description="Helical" evidence="1">
    <location>
        <begin position="12"/>
        <end position="32"/>
    </location>
</feature>
<evidence type="ECO:0000256" key="1">
    <source>
        <dbReference type="SAM" id="Phobius"/>
    </source>
</evidence>
<dbReference type="Proteomes" id="UP000199009">
    <property type="component" value="Chromosome I"/>
</dbReference>
<keyword evidence="3" id="KW-1185">Reference proteome</keyword>
<evidence type="ECO:0000313" key="2">
    <source>
        <dbReference type="EMBL" id="SDG54748.1"/>
    </source>
</evidence>
<dbReference type="EMBL" id="LT629692">
    <property type="protein sequence ID" value="SDG54748.1"/>
    <property type="molecule type" value="Genomic_DNA"/>
</dbReference>
<dbReference type="AlphaFoldDB" id="A0A1G7V598"/>
<organism evidence="2 3">
    <name type="scientific">Microbacterium pygmaeum</name>
    <dbReference type="NCBI Taxonomy" id="370764"/>
    <lineage>
        <taxon>Bacteria</taxon>
        <taxon>Bacillati</taxon>
        <taxon>Actinomycetota</taxon>
        <taxon>Actinomycetes</taxon>
        <taxon>Micrococcales</taxon>
        <taxon>Microbacteriaceae</taxon>
        <taxon>Microbacterium</taxon>
    </lineage>
</organism>
<feature type="transmembrane region" description="Helical" evidence="1">
    <location>
        <begin position="38"/>
        <end position="63"/>
    </location>
</feature>
<sequence>MHIARTGRFVFIAQWVAAVLLPLFVFLGRGLVGAQMGWMAVLGIVYGLFVIVVLLVPPVMTLFDRTVRRQKTTRFAYDISSFVLWGALLIAGLTIPDAGDGGPVDTALTVWTGGAIDNDASTFIFGMAGIVIGLAYLATLVTAIMGIVRWRRPVGA</sequence>
<keyword evidence="1" id="KW-0472">Membrane</keyword>
<dbReference type="OrthoDB" id="5074390at2"/>
<dbReference type="RefSeq" id="WP_091486032.1">
    <property type="nucleotide sequence ID" value="NZ_LT629692.1"/>
</dbReference>
<protein>
    <submittedName>
        <fullName evidence="2">Uncharacterized protein</fullName>
    </submittedName>
</protein>
<feature type="transmembrane region" description="Helical" evidence="1">
    <location>
        <begin position="123"/>
        <end position="148"/>
    </location>
</feature>
<proteinExistence type="predicted"/>
<accession>A0A1G7V598</accession>
<gene>
    <name evidence="2" type="ORF">SAMN04489810_0597</name>
</gene>
<dbReference type="STRING" id="370764.SAMN04489810_0597"/>
<evidence type="ECO:0000313" key="3">
    <source>
        <dbReference type="Proteomes" id="UP000199009"/>
    </source>
</evidence>
<name>A0A1G7V598_9MICO</name>
<keyword evidence="1" id="KW-1133">Transmembrane helix</keyword>
<keyword evidence="1" id="KW-0812">Transmembrane</keyword>
<reference evidence="2 3" key="1">
    <citation type="submission" date="2016-10" db="EMBL/GenBank/DDBJ databases">
        <authorList>
            <person name="de Groot N.N."/>
        </authorList>
    </citation>
    <scope>NUCLEOTIDE SEQUENCE [LARGE SCALE GENOMIC DNA]</scope>
    <source>
        <strain evidence="2 3">DSM 23142</strain>
    </source>
</reference>
<feature type="transmembrane region" description="Helical" evidence="1">
    <location>
        <begin position="75"/>
        <end position="95"/>
    </location>
</feature>